<dbReference type="InterPro" id="IPR016181">
    <property type="entry name" value="Acyl_CoA_acyltransferase"/>
</dbReference>
<keyword evidence="1 5" id="KW-0808">Transferase</keyword>
<dbReference type="Pfam" id="PF00583">
    <property type="entry name" value="Acetyltransf_1"/>
    <property type="match status" value="1"/>
</dbReference>
<feature type="region of interest" description="Disordered" evidence="3">
    <location>
        <begin position="1"/>
        <end position="31"/>
    </location>
</feature>
<feature type="compositionally biased region" description="Basic and acidic residues" evidence="3">
    <location>
        <begin position="1"/>
        <end position="24"/>
    </location>
</feature>
<dbReference type="InterPro" id="IPR000182">
    <property type="entry name" value="GNAT_dom"/>
</dbReference>
<evidence type="ECO:0000313" key="6">
    <source>
        <dbReference type="Proteomes" id="UP000242317"/>
    </source>
</evidence>
<dbReference type="Gene3D" id="3.40.630.30">
    <property type="match status" value="1"/>
</dbReference>
<name>A0A1G6GZ53_9GAMM</name>
<evidence type="ECO:0000313" key="5">
    <source>
        <dbReference type="EMBL" id="SDB87241.1"/>
    </source>
</evidence>
<feature type="domain" description="N-acetyltransferase" evidence="4">
    <location>
        <begin position="34"/>
        <end position="176"/>
    </location>
</feature>
<evidence type="ECO:0000256" key="2">
    <source>
        <dbReference type="ARBA" id="ARBA00023315"/>
    </source>
</evidence>
<dbReference type="EMBL" id="FMYK01000001">
    <property type="protein sequence ID" value="SDB87241.1"/>
    <property type="molecule type" value="Genomic_DNA"/>
</dbReference>
<evidence type="ECO:0000256" key="1">
    <source>
        <dbReference type="ARBA" id="ARBA00022679"/>
    </source>
</evidence>
<accession>A0A1G6GZ53</accession>
<dbReference type="PANTHER" id="PTHR10545">
    <property type="entry name" value="DIAMINE N-ACETYLTRANSFERASE"/>
    <property type="match status" value="1"/>
</dbReference>
<gene>
    <name evidence="5" type="ORF">SAMN05421749_101583</name>
</gene>
<dbReference type="PROSITE" id="PS51186">
    <property type="entry name" value="GNAT"/>
    <property type="match status" value="1"/>
</dbReference>
<protein>
    <submittedName>
        <fullName evidence="5">Acetyltransferase (GNAT) family protein</fullName>
    </submittedName>
</protein>
<keyword evidence="2" id="KW-0012">Acyltransferase</keyword>
<dbReference type="InterPro" id="IPR051016">
    <property type="entry name" value="Diverse_Substrate_AcTransf"/>
</dbReference>
<dbReference type="GO" id="GO:0008080">
    <property type="term" value="F:N-acetyltransferase activity"/>
    <property type="evidence" value="ECO:0007669"/>
    <property type="project" value="TreeGrafter"/>
</dbReference>
<dbReference type="CDD" id="cd04301">
    <property type="entry name" value="NAT_SF"/>
    <property type="match status" value="1"/>
</dbReference>
<evidence type="ECO:0000259" key="4">
    <source>
        <dbReference type="PROSITE" id="PS51186"/>
    </source>
</evidence>
<dbReference type="AlphaFoldDB" id="A0A1G6GZ53"/>
<reference evidence="6" key="1">
    <citation type="submission" date="2016-09" db="EMBL/GenBank/DDBJ databases">
        <authorList>
            <person name="Varghese N."/>
            <person name="Submissions S."/>
        </authorList>
    </citation>
    <scope>NUCLEOTIDE SEQUENCE [LARGE SCALE GENOMIC DNA]</scope>
    <source>
        <strain evidence="6">ANC 3699</strain>
    </source>
</reference>
<keyword evidence="6" id="KW-1185">Reference proteome</keyword>
<dbReference type="SUPFAM" id="SSF55729">
    <property type="entry name" value="Acyl-CoA N-acyltransferases (Nat)"/>
    <property type="match status" value="1"/>
</dbReference>
<dbReference type="Proteomes" id="UP000242317">
    <property type="component" value="Unassembled WGS sequence"/>
</dbReference>
<evidence type="ECO:0000256" key="3">
    <source>
        <dbReference type="SAM" id="MobiDB-lite"/>
    </source>
</evidence>
<sequence length="176" mass="20744">MDSRQAKDHQLKNMQSKDIHDKNHPTTSEQQVQIEVESATDYQGWLTCWQAYQQFYHVTLANQITETTWQRFFDEQIPVHCAVAKCGDEILGIVHYIFHYSTWGAEDYCYFQDLYVDPSARGQQLGQRLIEYVKVVAQARPCMCLYWLTHESNHGARRLYDRLADNAGFIQYRINL</sequence>
<organism evidence="5 6">
    <name type="scientific">Acinetobacter marinus</name>
    <dbReference type="NCBI Taxonomy" id="281375"/>
    <lineage>
        <taxon>Bacteria</taxon>
        <taxon>Pseudomonadati</taxon>
        <taxon>Pseudomonadota</taxon>
        <taxon>Gammaproteobacteria</taxon>
        <taxon>Moraxellales</taxon>
        <taxon>Moraxellaceae</taxon>
        <taxon>Acinetobacter</taxon>
    </lineage>
</organism>
<proteinExistence type="predicted"/>
<dbReference type="PANTHER" id="PTHR10545:SF42">
    <property type="entry name" value="ACETYLTRANSFERASE"/>
    <property type="match status" value="1"/>
</dbReference>